<proteinExistence type="predicted"/>
<dbReference type="SUPFAM" id="SSF52266">
    <property type="entry name" value="SGNH hydrolase"/>
    <property type="match status" value="1"/>
</dbReference>
<dbReference type="Pfam" id="PF13472">
    <property type="entry name" value="Lipase_GDSL_2"/>
    <property type="match status" value="1"/>
</dbReference>
<dbReference type="GO" id="GO:0004622">
    <property type="term" value="F:phosphatidylcholine lysophospholipase activity"/>
    <property type="evidence" value="ECO:0007669"/>
    <property type="project" value="TreeGrafter"/>
</dbReference>
<feature type="chain" id="PRO_5022122787" evidence="1">
    <location>
        <begin position="21"/>
        <end position="222"/>
    </location>
</feature>
<dbReference type="Proteomes" id="UP000316167">
    <property type="component" value="Unassembled WGS sequence"/>
</dbReference>
<dbReference type="PANTHER" id="PTHR30383">
    <property type="entry name" value="THIOESTERASE 1/PROTEASE 1/LYSOPHOSPHOLIPASE L1"/>
    <property type="match status" value="1"/>
</dbReference>
<organism evidence="3 4">
    <name type="scientific">Lacibacter cauensis</name>
    <dbReference type="NCBI Taxonomy" id="510947"/>
    <lineage>
        <taxon>Bacteria</taxon>
        <taxon>Pseudomonadati</taxon>
        <taxon>Bacteroidota</taxon>
        <taxon>Chitinophagia</taxon>
        <taxon>Chitinophagales</taxon>
        <taxon>Chitinophagaceae</taxon>
        <taxon>Lacibacter</taxon>
    </lineage>
</organism>
<dbReference type="Gene3D" id="3.40.50.1110">
    <property type="entry name" value="SGNH hydrolase"/>
    <property type="match status" value="1"/>
</dbReference>
<accession>A0A562SGJ5</accession>
<dbReference type="AlphaFoldDB" id="A0A562SGJ5"/>
<evidence type="ECO:0000313" key="4">
    <source>
        <dbReference type="Proteomes" id="UP000316167"/>
    </source>
</evidence>
<gene>
    <name evidence="3" type="ORF">IQ13_2992</name>
</gene>
<sequence>MMKKVFVSMLFLFVVLVTNAQSKEPFPFWNEVQKFKAADSAAFPAANQVLFIGSSSFTMWKDVQTYFPNRKILNRAFGGSTLADVIRYRYDVIFPYQPKQIVIYCGENDFASSDTVTVELVMQRFTTLFNYIRAKYKNVPVAYVSMKPSPSRVHLLDKYKEANQKIKSFLATKPNTNFVDVYSAMLNEKGEPMPDIFLKDNLHMNAKGYAIWKTKLEKVLLK</sequence>
<feature type="domain" description="SGNH hydrolase-type esterase" evidence="2">
    <location>
        <begin position="63"/>
        <end position="211"/>
    </location>
</feature>
<dbReference type="EMBL" id="VLLE01000005">
    <property type="protein sequence ID" value="TWI80318.1"/>
    <property type="molecule type" value="Genomic_DNA"/>
</dbReference>
<dbReference type="RefSeq" id="WP_242009563.1">
    <property type="nucleotide sequence ID" value="NZ_VLLE01000005.1"/>
</dbReference>
<keyword evidence="1" id="KW-0732">Signal</keyword>
<dbReference type="InterPro" id="IPR051532">
    <property type="entry name" value="Ester_Hydrolysis_Enzymes"/>
</dbReference>
<keyword evidence="4" id="KW-1185">Reference proteome</keyword>
<reference evidence="3 4" key="1">
    <citation type="journal article" date="2015" name="Stand. Genomic Sci.">
        <title>Genomic Encyclopedia of Bacterial and Archaeal Type Strains, Phase III: the genomes of soil and plant-associated and newly described type strains.</title>
        <authorList>
            <person name="Whitman W.B."/>
            <person name="Woyke T."/>
            <person name="Klenk H.P."/>
            <person name="Zhou Y."/>
            <person name="Lilburn T.G."/>
            <person name="Beck B.J."/>
            <person name="De Vos P."/>
            <person name="Vandamme P."/>
            <person name="Eisen J.A."/>
            <person name="Garrity G."/>
            <person name="Hugenholtz P."/>
            <person name="Kyrpides N.C."/>
        </authorList>
    </citation>
    <scope>NUCLEOTIDE SEQUENCE [LARGE SCALE GENOMIC DNA]</scope>
    <source>
        <strain evidence="3 4">CGMCC 1.7271</strain>
    </source>
</reference>
<dbReference type="PANTHER" id="PTHR30383:SF5">
    <property type="entry name" value="SGNH HYDROLASE-TYPE ESTERASE DOMAIN-CONTAINING PROTEIN"/>
    <property type="match status" value="1"/>
</dbReference>
<dbReference type="InterPro" id="IPR013830">
    <property type="entry name" value="SGNH_hydro"/>
</dbReference>
<feature type="signal peptide" evidence="1">
    <location>
        <begin position="1"/>
        <end position="20"/>
    </location>
</feature>
<comment type="caution">
    <text evidence="3">The sequence shown here is derived from an EMBL/GenBank/DDBJ whole genome shotgun (WGS) entry which is preliminary data.</text>
</comment>
<evidence type="ECO:0000256" key="1">
    <source>
        <dbReference type="SAM" id="SignalP"/>
    </source>
</evidence>
<name>A0A562SGJ5_9BACT</name>
<evidence type="ECO:0000313" key="3">
    <source>
        <dbReference type="EMBL" id="TWI80318.1"/>
    </source>
</evidence>
<evidence type="ECO:0000259" key="2">
    <source>
        <dbReference type="Pfam" id="PF13472"/>
    </source>
</evidence>
<dbReference type="InterPro" id="IPR036514">
    <property type="entry name" value="SGNH_hydro_sf"/>
</dbReference>
<protein>
    <submittedName>
        <fullName evidence="3">Lysophospholipase L1-like esterase</fullName>
    </submittedName>
</protein>